<comment type="caution">
    <text evidence="1">The sequence shown here is derived from an EMBL/GenBank/DDBJ whole genome shotgun (WGS) entry which is preliminary data.</text>
</comment>
<sequence length="84" mass="9845">MAQVLQKIARLEREKGQAILESKHIKELLKQWEDYYEQVGMEEQPEKYGTTDVSEFQTESSFMSKVTLDTYMVNIGIQCLRIPD</sequence>
<dbReference type="AlphaFoldDB" id="A0A9D4Z766"/>
<keyword evidence="2" id="KW-1185">Reference proteome</keyword>
<reference evidence="1" key="1">
    <citation type="submission" date="2021-01" db="EMBL/GenBank/DDBJ databases">
        <title>Adiantum capillus-veneris genome.</title>
        <authorList>
            <person name="Fang Y."/>
            <person name="Liao Q."/>
        </authorList>
    </citation>
    <scope>NUCLEOTIDE SEQUENCE</scope>
    <source>
        <strain evidence="1">H3</strain>
        <tissue evidence="1">Leaf</tissue>
    </source>
</reference>
<name>A0A9D4Z766_ADICA</name>
<gene>
    <name evidence="1" type="ORF">GOP47_0022770</name>
</gene>
<dbReference type="Proteomes" id="UP000886520">
    <property type="component" value="Chromosome 22"/>
</dbReference>
<evidence type="ECO:0000313" key="1">
    <source>
        <dbReference type="EMBL" id="KAI5062231.1"/>
    </source>
</evidence>
<evidence type="ECO:0000313" key="2">
    <source>
        <dbReference type="Proteomes" id="UP000886520"/>
    </source>
</evidence>
<dbReference type="EMBL" id="JABFUD020000022">
    <property type="protein sequence ID" value="KAI5062231.1"/>
    <property type="molecule type" value="Genomic_DNA"/>
</dbReference>
<proteinExistence type="predicted"/>
<accession>A0A9D4Z766</accession>
<protein>
    <submittedName>
        <fullName evidence="1">Uncharacterized protein</fullName>
    </submittedName>
</protein>
<organism evidence="1 2">
    <name type="scientific">Adiantum capillus-veneris</name>
    <name type="common">Maidenhair fern</name>
    <dbReference type="NCBI Taxonomy" id="13818"/>
    <lineage>
        <taxon>Eukaryota</taxon>
        <taxon>Viridiplantae</taxon>
        <taxon>Streptophyta</taxon>
        <taxon>Embryophyta</taxon>
        <taxon>Tracheophyta</taxon>
        <taxon>Polypodiopsida</taxon>
        <taxon>Polypodiidae</taxon>
        <taxon>Polypodiales</taxon>
        <taxon>Pteridineae</taxon>
        <taxon>Pteridaceae</taxon>
        <taxon>Vittarioideae</taxon>
        <taxon>Adiantum</taxon>
    </lineage>
</organism>